<organism evidence="2 3">
    <name type="scientific">Allacma fusca</name>
    <dbReference type="NCBI Taxonomy" id="39272"/>
    <lineage>
        <taxon>Eukaryota</taxon>
        <taxon>Metazoa</taxon>
        <taxon>Ecdysozoa</taxon>
        <taxon>Arthropoda</taxon>
        <taxon>Hexapoda</taxon>
        <taxon>Collembola</taxon>
        <taxon>Symphypleona</taxon>
        <taxon>Sminthuridae</taxon>
        <taxon>Allacma</taxon>
    </lineage>
</organism>
<dbReference type="AlphaFoldDB" id="A0A8J2K3P0"/>
<accession>A0A8J2K3P0</accession>
<name>A0A8J2K3P0_9HEXA</name>
<reference evidence="2" key="1">
    <citation type="submission" date="2021-06" db="EMBL/GenBank/DDBJ databases">
        <authorList>
            <person name="Hodson N. C."/>
            <person name="Mongue J. A."/>
            <person name="Jaron S. K."/>
        </authorList>
    </citation>
    <scope>NUCLEOTIDE SEQUENCE</scope>
</reference>
<keyword evidence="3" id="KW-1185">Reference proteome</keyword>
<protein>
    <submittedName>
        <fullName evidence="2">Uncharacterized protein</fullName>
    </submittedName>
</protein>
<sequence length="82" mass="9135">MRLAALYICALVILVVTVDVINSRRRGHYKPENDPRNAKFKCLPAGAPCWHDWGCCTFLCAPGHLIGRCTEPFKPNGTKPKP</sequence>
<keyword evidence="1" id="KW-0732">Signal</keyword>
<dbReference type="Proteomes" id="UP000708208">
    <property type="component" value="Unassembled WGS sequence"/>
</dbReference>
<evidence type="ECO:0000256" key="1">
    <source>
        <dbReference type="SAM" id="SignalP"/>
    </source>
</evidence>
<comment type="caution">
    <text evidence="2">The sequence shown here is derived from an EMBL/GenBank/DDBJ whole genome shotgun (WGS) entry which is preliminary data.</text>
</comment>
<feature type="chain" id="PRO_5035243077" evidence="1">
    <location>
        <begin position="24"/>
        <end position="82"/>
    </location>
</feature>
<gene>
    <name evidence="2" type="ORF">AFUS01_LOCUS16113</name>
</gene>
<feature type="signal peptide" evidence="1">
    <location>
        <begin position="1"/>
        <end position="23"/>
    </location>
</feature>
<proteinExistence type="predicted"/>
<evidence type="ECO:0000313" key="3">
    <source>
        <dbReference type="Proteomes" id="UP000708208"/>
    </source>
</evidence>
<dbReference type="EMBL" id="CAJVCH010146137">
    <property type="protein sequence ID" value="CAG7727261.1"/>
    <property type="molecule type" value="Genomic_DNA"/>
</dbReference>
<evidence type="ECO:0000313" key="2">
    <source>
        <dbReference type="EMBL" id="CAG7727261.1"/>
    </source>
</evidence>